<dbReference type="KEGG" id="glz:GLAREA_11978"/>
<feature type="region of interest" description="Disordered" evidence="1">
    <location>
        <begin position="1"/>
        <end position="49"/>
    </location>
</feature>
<feature type="compositionally biased region" description="Polar residues" evidence="1">
    <location>
        <begin position="1"/>
        <end position="29"/>
    </location>
</feature>
<dbReference type="EMBL" id="KE145360">
    <property type="protein sequence ID" value="EPE31896.1"/>
    <property type="molecule type" value="Genomic_DNA"/>
</dbReference>
<dbReference type="Proteomes" id="UP000016922">
    <property type="component" value="Unassembled WGS sequence"/>
</dbReference>
<proteinExistence type="predicted"/>
<evidence type="ECO:0000256" key="1">
    <source>
        <dbReference type="SAM" id="MobiDB-lite"/>
    </source>
</evidence>
<organism evidence="2 3">
    <name type="scientific">Glarea lozoyensis (strain ATCC 20868 / MF5171)</name>
    <dbReference type="NCBI Taxonomy" id="1116229"/>
    <lineage>
        <taxon>Eukaryota</taxon>
        <taxon>Fungi</taxon>
        <taxon>Dikarya</taxon>
        <taxon>Ascomycota</taxon>
        <taxon>Pezizomycotina</taxon>
        <taxon>Leotiomycetes</taxon>
        <taxon>Helotiales</taxon>
        <taxon>Helotiaceae</taxon>
        <taxon>Glarea</taxon>
    </lineage>
</organism>
<accession>S3DIP0</accession>
<dbReference type="AlphaFoldDB" id="S3DIP0"/>
<name>S3DIP0_GLAL2</name>
<evidence type="ECO:0000313" key="3">
    <source>
        <dbReference type="Proteomes" id="UP000016922"/>
    </source>
</evidence>
<dbReference type="HOGENOM" id="CLU_3143205_0_0_1"/>
<keyword evidence="3" id="KW-1185">Reference proteome</keyword>
<evidence type="ECO:0000313" key="2">
    <source>
        <dbReference type="EMBL" id="EPE31896.1"/>
    </source>
</evidence>
<dbReference type="RefSeq" id="XP_008080951.1">
    <property type="nucleotide sequence ID" value="XM_008082760.1"/>
</dbReference>
<sequence>MASFTSMTYDSASTSYMGGQMSLSDLSSSHNKRSGRGDDDDDRDNNGGS</sequence>
<dbReference type="GeneID" id="19471019"/>
<protein>
    <submittedName>
        <fullName evidence="2">Uncharacterized protein</fullName>
    </submittedName>
</protein>
<gene>
    <name evidence="2" type="ORF">GLAREA_11978</name>
</gene>
<reference evidence="2 3" key="1">
    <citation type="journal article" date="2013" name="BMC Genomics">
        <title>Genomics-driven discovery of the pneumocandin biosynthetic gene cluster in the fungus Glarea lozoyensis.</title>
        <authorList>
            <person name="Chen L."/>
            <person name="Yue Q."/>
            <person name="Zhang X."/>
            <person name="Xiang M."/>
            <person name="Wang C."/>
            <person name="Li S."/>
            <person name="Che Y."/>
            <person name="Ortiz-Lopez F.J."/>
            <person name="Bills G.F."/>
            <person name="Liu X."/>
            <person name="An Z."/>
        </authorList>
    </citation>
    <scope>NUCLEOTIDE SEQUENCE [LARGE SCALE GENOMIC DNA]</scope>
    <source>
        <strain evidence="3">ATCC 20868 / MF5171</strain>
    </source>
</reference>